<keyword evidence="5" id="KW-1003">Cell membrane</keyword>
<proteinExistence type="inferred from homology"/>
<dbReference type="STRING" id="1925591.BI308_19515"/>
<dbReference type="PANTHER" id="PTHR43047">
    <property type="entry name" value="TWO-COMPONENT HISTIDINE PROTEIN KINASE"/>
    <property type="match status" value="1"/>
</dbReference>
<dbReference type="InterPro" id="IPR003594">
    <property type="entry name" value="HATPase_dom"/>
</dbReference>
<reference evidence="20" key="1">
    <citation type="submission" date="2016-10" db="EMBL/GenBank/DDBJ databases">
        <title>CRISPR-Cas defence system in Roseofilum reptotaenium: evidence of a bacteriophage-cyanobacterium arms race in the coral black band disease.</title>
        <authorList>
            <person name="Buerger P."/>
            <person name="Wood-Charlson E.M."/>
            <person name="Weynberg K.D."/>
            <person name="Willis B."/>
            <person name="Van Oppen M.J."/>
        </authorList>
    </citation>
    <scope>NUCLEOTIDE SEQUENCE [LARGE SCALE GENOMIC DNA]</scope>
    <source>
        <strain evidence="20">AO1-A</strain>
    </source>
</reference>
<dbReference type="PROSITE" id="PS50110">
    <property type="entry name" value="RESPONSE_REGULATORY"/>
    <property type="match status" value="1"/>
</dbReference>
<dbReference type="GO" id="GO:0005886">
    <property type="term" value="C:plasma membrane"/>
    <property type="evidence" value="ECO:0007669"/>
    <property type="project" value="UniProtKB-SubCell"/>
</dbReference>
<gene>
    <name evidence="20" type="ORF">BI308_19515</name>
</gene>
<dbReference type="CDD" id="cd00082">
    <property type="entry name" value="HisKA"/>
    <property type="match status" value="1"/>
</dbReference>
<dbReference type="FunFam" id="3.30.565.10:FF:000010">
    <property type="entry name" value="Sensor histidine kinase RcsC"/>
    <property type="match status" value="1"/>
</dbReference>
<evidence type="ECO:0000256" key="5">
    <source>
        <dbReference type="ARBA" id="ARBA00022475"/>
    </source>
</evidence>
<dbReference type="CDD" id="cd16922">
    <property type="entry name" value="HATPase_EvgS-ArcB-TorS-like"/>
    <property type="match status" value="1"/>
</dbReference>
<dbReference type="SUPFAM" id="SSF103190">
    <property type="entry name" value="Sensory domain-like"/>
    <property type="match status" value="1"/>
</dbReference>
<dbReference type="SMART" id="SM00387">
    <property type="entry name" value="HATPase_c"/>
    <property type="match status" value="1"/>
</dbReference>
<evidence type="ECO:0000256" key="6">
    <source>
        <dbReference type="ARBA" id="ARBA00022553"/>
    </source>
</evidence>
<dbReference type="InterPro" id="IPR001789">
    <property type="entry name" value="Sig_transdc_resp-reg_receiver"/>
</dbReference>
<feature type="domain" description="Histidine kinase" evidence="18">
    <location>
        <begin position="449"/>
        <end position="678"/>
    </location>
</feature>
<accession>A0A1L9QMJ5</accession>
<keyword evidence="13" id="KW-0902">Two-component regulatory system</keyword>
<evidence type="ECO:0000256" key="7">
    <source>
        <dbReference type="ARBA" id="ARBA00022679"/>
    </source>
</evidence>
<dbReference type="InterPro" id="IPR036097">
    <property type="entry name" value="HisK_dim/P_sf"/>
</dbReference>
<protein>
    <recommendedName>
        <fullName evidence="15">Circadian input-output histidine kinase CikA</fullName>
        <ecNumber evidence="4">2.7.13.3</ecNumber>
    </recommendedName>
</protein>
<dbReference type="SUPFAM" id="SSF55874">
    <property type="entry name" value="ATPase domain of HSP90 chaperone/DNA topoisomerase II/histidine kinase"/>
    <property type="match status" value="1"/>
</dbReference>
<dbReference type="SMART" id="SM00448">
    <property type="entry name" value="REC"/>
    <property type="match status" value="1"/>
</dbReference>
<comment type="catalytic activity">
    <reaction evidence="1">
        <text>ATP + protein L-histidine = ADP + protein N-phospho-L-histidine.</text>
        <dbReference type="EC" id="2.7.13.3"/>
    </reaction>
</comment>
<evidence type="ECO:0000256" key="12">
    <source>
        <dbReference type="ARBA" id="ARBA00022989"/>
    </source>
</evidence>
<name>A0A1L9QMJ5_9CYAN</name>
<evidence type="ECO:0000256" key="17">
    <source>
        <dbReference type="SAM" id="Phobius"/>
    </source>
</evidence>
<keyword evidence="6 16" id="KW-0597">Phosphoprotein</keyword>
<keyword evidence="7" id="KW-0808">Transferase</keyword>
<dbReference type="Pfam" id="PF02518">
    <property type="entry name" value="HATPase_c"/>
    <property type="match status" value="1"/>
</dbReference>
<feature type="modified residue" description="4-aspartylphosphate" evidence="16">
    <location>
        <position position="752"/>
    </location>
</feature>
<dbReference type="InterPro" id="IPR029151">
    <property type="entry name" value="Sensor-like_sf"/>
</dbReference>
<comment type="similarity">
    <text evidence="3">In the N-terminal section; belongs to the phytochrome family.</text>
</comment>
<evidence type="ECO:0000313" key="20">
    <source>
        <dbReference type="EMBL" id="OJJ22657.1"/>
    </source>
</evidence>
<evidence type="ECO:0000256" key="9">
    <source>
        <dbReference type="ARBA" id="ARBA00022741"/>
    </source>
</evidence>
<dbReference type="EMBL" id="MLAW01000042">
    <property type="protein sequence ID" value="OJJ22657.1"/>
    <property type="molecule type" value="Genomic_DNA"/>
</dbReference>
<dbReference type="InterPro" id="IPR036890">
    <property type="entry name" value="HATPase_C_sf"/>
</dbReference>
<feature type="transmembrane region" description="Helical" evidence="17">
    <location>
        <begin position="14"/>
        <end position="32"/>
    </location>
</feature>
<comment type="subcellular location">
    <subcellularLocation>
        <location evidence="2">Cell membrane</location>
        <topology evidence="2">Multi-pass membrane protein</topology>
    </subcellularLocation>
</comment>
<organism evidence="20 21">
    <name type="scientific">Roseofilum reptotaenium AO1-A</name>
    <dbReference type="NCBI Taxonomy" id="1925591"/>
    <lineage>
        <taxon>Bacteria</taxon>
        <taxon>Bacillati</taxon>
        <taxon>Cyanobacteriota</taxon>
        <taxon>Cyanophyceae</taxon>
        <taxon>Desertifilales</taxon>
        <taxon>Desertifilaceae</taxon>
        <taxon>Roseofilum</taxon>
    </lineage>
</organism>
<dbReference type="Proteomes" id="UP000183940">
    <property type="component" value="Unassembled WGS sequence"/>
</dbReference>
<evidence type="ECO:0000256" key="11">
    <source>
        <dbReference type="ARBA" id="ARBA00022840"/>
    </source>
</evidence>
<evidence type="ECO:0000256" key="8">
    <source>
        <dbReference type="ARBA" id="ARBA00022692"/>
    </source>
</evidence>
<keyword evidence="14 17" id="KW-0472">Membrane</keyword>
<evidence type="ECO:0000256" key="10">
    <source>
        <dbReference type="ARBA" id="ARBA00022777"/>
    </source>
</evidence>
<dbReference type="InterPro" id="IPR011006">
    <property type="entry name" value="CheY-like_superfamily"/>
</dbReference>
<keyword evidence="9" id="KW-0547">Nucleotide-binding</keyword>
<evidence type="ECO:0000256" key="13">
    <source>
        <dbReference type="ARBA" id="ARBA00023012"/>
    </source>
</evidence>
<evidence type="ECO:0000256" key="4">
    <source>
        <dbReference type="ARBA" id="ARBA00012438"/>
    </source>
</evidence>
<keyword evidence="12 17" id="KW-1133">Transmembrane helix</keyword>
<dbReference type="Gene3D" id="1.10.287.130">
    <property type="match status" value="1"/>
</dbReference>
<feature type="transmembrane region" description="Helical" evidence="17">
    <location>
        <begin position="342"/>
        <end position="363"/>
    </location>
</feature>
<dbReference type="CDD" id="cd17546">
    <property type="entry name" value="REC_hyHK_CKI1_RcsC-like"/>
    <property type="match status" value="1"/>
</dbReference>
<dbReference type="SMART" id="SM00388">
    <property type="entry name" value="HisKA"/>
    <property type="match status" value="1"/>
</dbReference>
<feature type="domain" description="Response regulatory" evidence="19">
    <location>
        <begin position="703"/>
        <end position="818"/>
    </location>
</feature>
<dbReference type="Pfam" id="PF00512">
    <property type="entry name" value="HisKA"/>
    <property type="match status" value="1"/>
</dbReference>
<evidence type="ECO:0000256" key="2">
    <source>
        <dbReference type="ARBA" id="ARBA00004651"/>
    </source>
</evidence>
<dbReference type="PRINTS" id="PR00344">
    <property type="entry name" value="BCTRLSENSOR"/>
</dbReference>
<keyword evidence="21" id="KW-1185">Reference proteome</keyword>
<dbReference type="Gene3D" id="3.40.50.2300">
    <property type="match status" value="1"/>
</dbReference>
<evidence type="ECO:0000256" key="15">
    <source>
        <dbReference type="ARBA" id="ARBA00074306"/>
    </source>
</evidence>
<dbReference type="InterPro" id="IPR033479">
    <property type="entry name" value="dCache_1"/>
</dbReference>
<dbReference type="Pfam" id="PF02743">
    <property type="entry name" value="dCache_1"/>
    <property type="match status" value="1"/>
</dbReference>
<dbReference type="Gene3D" id="3.30.565.10">
    <property type="entry name" value="Histidine kinase-like ATPase, C-terminal domain"/>
    <property type="match status" value="1"/>
</dbReference>
<dbReference type="InterPro" id="IPR003661">
    <property type="entry name" value="HisK_dim/P_dom"/>
</dbReference>
<evidence type="ECO:0000256" key="3">
    <source>
        <dbReference type="ARBA" id="ARBA00006402"/>
    </source>
</evidence>
<dbReference type="GO" id="GO:0000155">
    <property type="term" value="F:phosphorelay sensor kinase activity"/>
    <property type="evidence" value="ECO:0007669"/>
    <property type="project" value="InterPro"/>
</dbReference>
<evidence type="ECO:0000313" key="21">
    <source>
        <dbReference type="Proteomes" id="UP000183940"/>
    </source>
</evidence>
<dbReference type="PROSITE" id="PS50109">
    <property type="entry name" value="HIS_KIN"/>
    <property type="match status" value="1"/>
</dbReference>
<dbReference type="CDD" id="cd12913">
    <property type="entry name" value="PDC1_MCP_like"/>
    <property type="match status" value="1"/>
</dbReference>
<evidence type="ECO:0000259" key="19">
    <source>
        <dbReference type="PROSITE" id="PS50110"/>
    </source>
</evidence>
<evidence type="ECO:0000256" key="16">
    <source>
        <dbReference type="PROSITE-ProRule" id="PRU00169"/>
    </source>
</evidence>
<dbReference type="SUPFAM" id="SSF52172">
    <property type="entry name" value="CheY-like"/>
    <property type="match status" value="1"/>
</dbReference>
<dbReference type="InterPro" id="IPR005467">
    <property type="entry name" value="His_kinase_dom"/>
</dbReference>
<dbReference type="EC" id="2.7.13.3" evidence="4"/>
<keyword evidence="11" id="KW-0067">ATP-binding</keyword>
<dbReference type="AlphaFoldDB" id="A0A1L9QMJ5"/>
<keyword evidence="8 17" id="KW-0812">Transmembrane</keyword>
<evidence type="ECO:0000259" key="18">
    <source>
        <dbReference type="PROSITE" id="PS50109"/>
    </source>
</evidence>
<evidence type="ECO:0000256" key="1">
    <source>
        <dbReference type="ARBA" id="ARBA00000085"/>
    </source>
</evidence>
<sequence>MQNNFLFFKRYNQIILATFSVIFLSCCGLVYLKFETQYNYRIDELEDSFEKRVLNLDFWMKSATLQIDGLQVQAQAFLRNHPEPSNNWPLLEQFAQTDGIFNLDAVTPEGDPREMGNITGFGSVQNRSPDFYRDLEMTWNLNSKFEAVLQTVPNVAWLYYVSKHNFIIVAPWFSSEEVTILDTTITKDFYILGLPENNPKRERFWTQPYIDESGKGLMVTLAKPIYDKDDFLGTVCLDFTLDVLTDFVISEDPDDGTLLVIDSYGNLLAHPTLVKSSDQDVQSVQTSLPEGIDLKDILQTEPNSIVQINNHLFIYRELDNVPWKTILFVPKQVILWKSISDAGVSFILLLPGIGLILGLSAFMTHKEFIYPSQQLVQHIERENSGKPSPIPQVPKNWNPWFTTVSSTFSQNRSLLTELEQRVADRTAELEVAKKKAEVANQAKSEFLANMSHELRTPLNGILGYAQIMERSQDLNEHRQGVHVIEQAGSHLLTLINDILDLAKIEAKKMELYLKSFYFPSFLSGVSEIGRVRAETKGVSLSFQAGEHLPNAILADEKRLRQVLLNLLGNAIKFTEEGQVILTVTSQDLPGDSPEKNPLSPKARICFTVQDTGVGMTPEQLEKIFLPFEQVGSKSKQSEGTGLGLTISRQIVAMMGSEIKVESRLGAGSTFWFELDVAIAEEWVQSATVSKKGKIIGYEGEPKKILIVDDGSVNRVVIAEVLRPLGFIIDEAGNGRQGLEELEAFQPDFIITDIVMPEMDGYELVRTIRESYAQNLPILAASASISLADQSLAIAAGCNDFLSKPINFEMLFDHLQKYLNLQWIYETGNEGKTDTELAAMVIPPIEKLQAIYEAAKIGDIEEIELLAGEIAEQDSRYEQFTQRLLELASRFDDRPILDLIQPYI</sequence>
<dbReference type="Pfam" id="PF00072">
    <property type="entry name" value="Response_reg"/>
    <property type="match status" value="1"/>
</dbReference>
<dbReference type="FunFam" id="1.10.287.130:FF:000004">
    <property type="entry name" value="Ethylene receptor 1"/>
    <property type="match status" value="1"/>
</dbReference>
<evidence type="ECO:0000256" key="14">
    <source>
        <dbReference type="ARBA" id="ARBA00023136"/>
    </source>
</evidence>
<dbReference type="Gene3D" id="3.30.450.20">
    <property type="entry name" value="PAS domain"/>
    <property type="match status" value="2"/>
</dbReference>
<dbReference type="InterPro" id="IPR004358">
    <property type="entry name" value="Sig_transdc_His_kin-like_C"/>
</dbReference>
<comment type="caution">
    <text evidence="20">The sequence shown here is derived from an EMBL/GenBank/DDBJ whole genome shotgun (WGS) entry which is preliminary data.</text>
</comment>
<dbReference type="GO" id="GO:0005524">
    <property type="term" value="F:ATP binding"/>
    <property type="evidence" value="ECO:0007669"/>
    <property type="project" value="UniProtKB-KW"/>
</dbReference>
<dbReference type="CDD" id="cd18774">
    <property type="entry name" value="PDC2_HK_sensor"/>
    <property type="match status" value="1"/>
</dbReference>
<dbReference type="SUPFAM" id="SSF47384">
    <property type="entry name" value="Homodimeric domain of signal transducing histidine kinase"/>
    <property type="match status" value="1"/>
</dbReference>
<keyword evidence="10" id="KW-0418">Kinase</keyword>